<evidence type="ECO:0000313" key="3">
    <source>
        <dbReference type="Proteomes" id="UP000220914"/>
    </source>
</evidence>
<dbReference type="RefSeq" id="WP_097945003.1">
    <property type="nucleotide sequence ID" value="NZ_BLKS01000001.1"/>
</dbReference>
<protein>
    <submittedName>
        <fullName evidence="2">Uncharacterized protein</fullName>
    </submittedName>
</protein>
<dbReference type="EMBL" id="BLKS01000001">
    <property type="protein sequence ID" value="GFG50655.1"/>
    <property type="molecule type" value="Genomic_DNA"/>
</dbReference>
<evidence type="ECO:0000313" key="1">
    <source>
        <dbReference type="EMBL" id="GFG50655.1"/>
    </source>
</evidence>
<reference evidence="1 4" key="2">
    <citation type="journal article" date="2019" name="Emerg. Microbes Infect.">
        <title>Comprehensive subspecies identification of 175 nontuberculous mycobacteria species based on 7547 genomic profiles.</title>
        <authorList>
            <person name="Matsumoto Y."/>
            <person name="Kinjo T."/>
            <person name="Motooka D."/>
            <person name="Nabeya D."/>
            <person name="Jung N."/>
            <person name="Uechi K."/>
            <person name="Horii T."/>
            <person name="Iida T."/>
            <person name="Fujita J."/>
            <person name="Nakamura S."/>
        </authorList>
    </citation>
    <scope>NUCLEOTIDE SEQUENCE [LARGE SCALE GENOMIC DNA]</scope>
    <source>
        <strain evidence="1 4">JCM 6377</strain>
    </source>
</reference>
<proteinExistence type="predicted"/>
<organism evidence="2 3">
    <name type="scientific">Mycolicibacterium agri</name>
    <name type="common">Mycobacterium agri</name>
    <dbReference type="NCBI Taxonomy" id="36811"/>
    <lineage>
        <taxon>Bacteria</taxon>
        <taxon>Bacillati</taxon>
        <taxon>Actinomycetota</taxon>
        <taxon>Actinomycetes</taxon>
        <taxon>Mycobacteriales</taxon>
        <taxon>Mycobacteriaceae</taxon>
        <taxon>Mycolicibacterium</taxon>
    </lineage>
</organism>
<dbReference type="Proteomes" id="UP000220914">
    <property type="component" value="Unassembled WGS sequence"/>
</dbReference>
<dbReference type="AlphaFoldDB" id="A0A2A7MNU4"/>
<dbReference type="Proteomes" id="UP000465302">
    <property type="component" value="Unassembled WGS sequence"/>
</dbReference>
<reference evidence="2 3" key="1">
    <citation type="submission" date="2017-10" db="EMBL/GenBank/DDBJ databases">
        <title>The new phylogeny of genus Mycobacterium.</title>
        <authorList>
            <person name="Tortoli E."/>
            <person name="Trovato A."/>
            <person name="Cirillo D.M."/>
        </authorList>
    </citation>
    <scope>NUCLEOTIDE SEQUENCE [LARGE SCALE GENOMIC DNA]</scope>
    <source>
        <strain evidence="2 3">CCUG37673</strain>
    </source>
</reference>
<dbReference type="EMBL" id="PDCP01000129">
    <property type="protein sequence ID" value="PEG33249.1"/>
    <property type="molecule type" value="Genomic_DNA"/>
</dbReference>
<reference evidence="1" key="3">
    <citation type="submission" date="2020-02" db="EMBL/GenBank/DDBJ databases">
        <authorList>
            <person name="Matsumoto Y."/>
            <person name="Motooka D."/>
            <person name="Nakamura S."/>
        </authorList>
    </citation>
    <scope>NUCLEOTIDE SEQUENCE</scope>
    <source>
        <strain evidence="1">JCM 6377</strain>
    </source>
</reference>
<comment type="caution">
    <text evidence="2">The sequence shown here is derived from an EMBL/GenBank/DDBJ whole genome shotgun (WGS) entry which is preliminary data.</text>
</comment>
<accession>A0A2A7MNU4</accession>
<keyword evidence="3" id="KW-1185">Reference proteome</keyword>
<name>A0A2A7MNU4_MYCAG</name>
<evidence type="ECO:0000313" key="4">
    <source>
        <dbReference type="Proteomes" id="UP000465302"/>
    </source>
</evidence>
<sequence>MTENPDQVADPDPPPDLAVGAVIQVFPGTDRECRGVIADDFGEAAGCGVDIGATRIAGAARRWAVILDDGNLVFVDRNDIAIQPGGS</sequence>
<gene>
    <name evidence="2" type="ORF">CQY20_31750</name>
    <name evidence="1" type="ORF">MAGR_20960</name>
</gene>
<evidence type="ECO:0000313" key="2">
    <source>
        <dbReference type="EMBL" id="PEG33249.1"/>
    </source>
</evidence>